<dbReference type="Gene3D" id="1.10.10.10">
    <property type="entry name" value="Winged helix-like DNA-binding domain superfamily/Winged helix DNA-binding domain"/>
    <property type="match status" value="1"/>
</dbReference>
<evidence type="ECO:0000313" key="3">
    <source>
        <dbReference type="EMBL" id="AFL95959.1"/>
    </source>
</evidence>
<accession>I3ZW75</accession>
<dbReference type="Gene3D" id="3.40.50.300">
    <property type="entry name" value="P-loop containing nucleotide triphosphate hydrolases"/>
    <property type="match status" value="1"/>
</dbReference>
<dbReference type="Proteomes" id="UP000006064">
    <property type="component" value="Chromosome"/>
</dbReference>
<dbReference type="InterPro" id="IPR036388">
    <property type="entry name" value="WH-like_DNA-bd_sf"/>
</dbReference>
<evidence type="ECO:0000259" key="2">
    <source>
        <dbReference type="Pfam" id="PF21100"/>
    </source>
</evidence>
<dbReference type="OrthoDB" id="132045at2157"/>
<dbReference type="RefSeq" id="WP_014789590.1">
    <property type="nucleotide sequence ID" value="NC_018015.1"/>
</dbReference>
<dbReference type="Pfam" id="PF01637">
    <property type="entry name" value="ATPase_2"/>
    <property type="match status" value="1"/>
</dbReference>
<keyword evidence="4" id="KW-1185">Reference proteome</keyword>
<dbReference type="PANTHER" id="PTHR34301:SF8">
    <property type="entry name" value="ATPASE DOMAIN-CONTAINING PROTEIN"/>
    <property type="match status" value="1"/>
</dbReference>
<reference evidence="3 4" key="1">
    <citation type="journal article" date="2012" name="J. Bacteriol.">
        <title>Complete Genome Sequence of the Hyperthermophilic Archaeon Thermococcus sp. Strain CL1, Isolated from a Paralvinella sp. Polychaete Worm Collected from a Hydrothermal Vent.</title>
        <authorList>
            <person name="Jung J.H."/>
            <person name="Holden J.F."/>
            <person name="Seo D.H."/>
            <person name="Park K.H."/>
            <person name="Shin H."/>
            <person name="Ryu S."/>
            <person name="Lee J.H."/>
            <person name="Park C.S."/>
        </authorList>
    </citation>
    <scope>NUCLEOTIDE SEQUENCE [LARGE SCALE GENOMIC DNA]</scope>
    <source>
        <strain evidence="4">DSM 27260 / KACC 17922 / CL1</strain>
    </source>
</reference>
<dbReference type="SUPFAM" id="SSF46785">
    <property type="entry name" value="Winged helix' DNA-binding domain"/>
    <property type="match status" value="1"/>
</dbReference>
<dbReference type="PANTHER" id="PTHR34301">
    <property type="entry name" value="DNA-BINDING PROTEIN-RELATED"/>
    <property type="match status" value="1"/>
</dbReference>
<evidence type="ECO:0000259" key="1">
    <source>
        <dbReference type="Pfam" id="PF01637"/>
    </source>
</evidence>
<dbReference type="HOGENOM" id="CLU_061108_0_0_2"/>
<sequence length="354" mass="40955">MLFNPRPKTRREELYDRRDELERVEDGLRKGLGLVTILGIRRLGKSSLLNVALNELPYGSVKIDARKVYSEFGNVPREALAKLILEGFLKRSGKERARELARSIRGVRLLGFGVEVEVERGVNLYDLLERINSLGERFVIAIDEAQYLRFSNSRYPELIAWAIDELENVSFVLTGSEVGLLEDFLRLHDPGSALFGRPHLEIRLKRFERHQSVDFLERGFDELGLRVSREEIDEAVDELDGIVGWLTLYGYNRYLGLGHSRALQRLKEDARRLILAEFSRLRELSHRYELAMRAVANGKHRWKEIKETVEILEGKRIDDKNFSNVLSNLVRYGYLEKTVDGYVIPDPLVELAFR</sequence>
<dbReference type="Gene3D" id="1.10.8.60">
    <property type="match status" value="1"/>
</dbReference>
<dbReference type="GO" id="GO:0005524">
    <property type="term" value="F:ATP binding"/>
    <property type="evidence" value="ECO:0007669"/>
    <property type="project" value="InterPro"/>
</dbReference>
<dbReference type="Pfam" id="PF21100">
    <property type="entry name" value="WHD_MCM"/>
    <property type="match status" value="1"/>
</dbReference>
<dbReference type="KEGG" id="thm:CL1_1763"/>
<dbReference type="STRING" id="163003.CL1_1763"/>
<dbReference type="GeneID" id="13037071"/>
<organism evidence="3 4">
    <name type="scientific">Thermococcus cleftensis (strain DSM 27260 / KACC 17922 / CL1)</name>
    <dbReference type="NCBI Taxonomy" id="163003"/>
    <lineage>
        <taxon>Archaea</taxon>
        <taxon>Methanobacteriati</taxon>
        <taxon>Methanobacteriota</taxon>
        <taxon>Thermococci</taxon>
        <taxon>Thermococcales</taxon>
        <taxon>Thermococcaceae</taxon>
        <taxon>Thermococcus</taxon>
    </lineage>
</organism>
<dbReference type="SUPFAM" id="SSF52540">
    <property type="entry name" value="P-loop containing nucleoside triphosphate hydrolases"/>
    <property type="match status" value="1"/>
</dbReference>
<evidence type="ECO:0000313" key="4">
    <source>
        <dbReference type="Proteomes" id="UP000006064"/>
    </source>
</evidence>
<dbReference type="InterPro" id="IPR011579">
    <property type="entry name" value="ATPase_dom"/>
</dbReference>
<dbReference type="EMBL" id="CP003651">
    <property type="protein sequence ID" value="AFL95959.1"/>
    <property type="molecule type" value="Genomic_DNA"/>
</dbReference>
<name>I3ZW75_THECF</name>
<gene>
    <name evidence="3" type="ORF">CL1_1763</name>
</gene>
<dbReference type="AlphaFoldDB" id="I3ZW75"/>
<feature type="domain" description="MCM C-terminal" evidence="2">
    <location>
        <begin position="285"/>
        <end position="337"/>
    </location>
</feature>
<dbReference type="InterPro" id="IPR048907">
    <property type="entry name" value="WHD_MCM_arc"/>
</dbReference>
<dbReference type="InterPro" id="IPR027417">
    <property type="entry name" value="P-loop_NTPase"/>
</dbReference>
<feature type="domain" description="ATPase" evidence="1">
    <location>
        <begin position="15"/>
        <end position="246"/>
    </location>
</feature>
<protein>
    <submittedName>
        <fullName evidence="3">Uncharacterized protein</fullName>
    </submittedName>
</protein>
<proteinExistence type="predicted"/>
<dbReference type="InterPro" id="IPR036390">
    <property type="entry name" value="WH_DNA-bd_sf"/>
</dbReference>